<keyword evidence="6" id="KW-0456">Lyase</keyword>
<comment type="pathway">
    <text evidence="2">Carbohydrate acid metabolism; 2-dehydro-3-deoxy-D-gluconate degradation; D-glyceraldehyde 3-phosphate and pyruvate from 2-dehydro-3-deoxy-D-gluconate: step 2/2.</text>
</comment>
<dbReference type="eggNOG" id="COG0800">
    <property type="taxonomic scope" value="Bacteria"/>
</dbReference>
<comment type="subunit">
    <text evidence="4">Homotrimer.</text>
</comment>
<sequence length="215" mass="22265">MSWQVEPAAVFAASPVVPVMVIKRVEDAVPMAKALAEGGITVFEITLRTPAALDAIRAIAAALPETQVGAGTVLTPEQYDAAVEAGAKFIISPGYTRTLMEHAKKGPSPLIPGVATPSEIMTALELGYDHLKFFPAEANGGAAALKAIAAPLAQVKFCPTGGVSPKNVADYVALGCVATVGGTWMLPADAINTGDWATITELTQKAVELVNSLRR</sequence>
<dbReference type="KEGG" id="tau:Tola_0229"/>
<dbReference type="InterPro" id="IPR031338">
    <property type="entry name" value="KDPG/KHG_AS_2"/>
</dbReference>
<evidence type="ECO:0000313" key="10">
    <source>
        <dbReference type="Proteomes" id="UP000009073"/>
    </source>
</evidence>
<dbReference type="GO" id="GO:0008675">
    <property type="term" value="F:2-dehydro-3-deoxy-phosphogluconate aldolase activity"/>
    <property type="evidence" value="ECO:0007669"/>
    <property type="project" value="UniProtKB-EC"/>
</dbReference>
<dbReference type="PANTHER" id="PTHR30246">
    <property type="entry name" value="2-KETO-3-DEOXY-6-PHOSPHOGLUCONATE ALDOLASE"/>
    <property type="match status" value="1"/>
</dbReference>
<evidence type="ECO:0000256" key="5">
    <source>
        <dbReference type="ARBA" id="ARBA00013063"/>
    </source>
</evidence>
<dbReference type="OrthoDB" id="9805177at2"/>
<accession>C4L8I9</accession>
<protein>
    <recommendedName>
        <fullName evidence="5">2-dehydro-3-deoxy-phosphogluconate aldolase</fullName>
        <ecNumber evidence="5">4.1.2.14</ecNumber>
    </recommendedName>
</protein>
<evidence type="ECO:0000256" key="6">
    <source>
        <dbReference type="ARBA" id="ARBA00023239"/>
    </source>
</evidence>
<evidence type="ECO:0000256" key="3">
    <source>
        <dbReference type="ARBA" id="ARBA00006906"/>
    </source>
</evidence>
<keyword evidence="7" id="KW-0704">Schiff base</keyword>
<dbReference type="NCBIfam" id="TIGR01182">
    <property type="entry name" value="eda"/>
    <property type="match status" value="1"/>
</dbReference>
<reference evidence="10" key="1">
    <citation type="submission" date="2009-05" db="EMBL/GenBank/DDBJ databases">
        <title>Complete sequence of Tolumonas auensis DSM 9187.</title>
        <authorList>
            <consortium name="US DOE Joint Genome Institute"/>
            <person name="Lucas S."/>
            <person name="Copeland A."/>
            <person name="Lapidus A."/>
            <person name="Glavina del Rio T."/>
            <person name="Tice H."/>
            <person name="Bruce D."/>
            <person name="Goodwin L."/>
            <person name="Pitluck S."/>
            <person name="Chertkov O."/>
            <person name="Brettin T."/>
            <person name="Detter J.C."/>
            <person name="Han C."/>
            <person name="Larimer F."/>
            <person name="Land M."/>
            <person name="Hauser L."/>
            <person name="Kyrpides N."/>
            <person name="Mikhailova N."/>
            <person name="Spring S."/>
            <person name="Beller H."/>
        </authorList>
    </citation>
    <scope>NUCLEOTIDE SEQUENCE [LARGE SCALE GENOMIC DNA]</scope>
    <source>
        <strain evidence="10">DSM 9187 / TA4</strain>
    </source>
</reference>
<dbReference type="Pfam" id="PF01081">
    <property type="entry name" value="Aldolase"/>
    <property type="match status" value="1"/>
</dbReference>
<evidence type="ECO:0000256" key="7">
    <source>
        <dbReference type="ARBA" id="ARBA00023270"/>
    </source>
</evidence>
<keyword evidence="8" id="KW-0119">Carbohydrate metabolism</keyword>
<organism evidence="9 10">
    <name type="scientific">Tolumonas auensis (strain DSM 9187 / NBRC 110442 / TA 4)</name>
    <dbReference type="NCBI Taxonomy" id="595494"/>
    <lineage>
        <taxon>Bacteria</taxon>
        <taxon>Pseudomonadati</taxon>
        <taxon>Pseudomonadota</taxon>
        <taxon>Gammaproteobacteria</taxon>
        <taxon>Aeromonadales</taxon>
        <taxon>Aeromonadaceae</taxon>
        <taxon>Tolumonas</taxon>
    </lineage>
</organism>
<name>C4L8I9_TOLAT</name>
<dbReference type="SUPFAM" id="SSF51569">
    <property type="entry name" value="Aldolase"/>
    <property type="match status" value="1"/>
</dbReference>
<dbReference type="InterPro" id="IPR000887">
    <property type="entry name" value="Aldlse_KDPG_KHG"/>
</dbReference>
<evidence type="ECO:0000256" key="8">
    <source>
        <dbReference type="ARBA" id="ARBA00023277"/>
    </source>
</evidence>
<comment type="similarity">
    <text evidence="3">Belongs to the KHG/KDPG aldolase family.</text>
</comment>
<proteinExistence type="inferred from homology"/>
<evidence type="ECO:0000256" key="2">
    <source>
        <dbReference type="ARBA" id="ARBA00004736"/>
    </source>
</evidence>
<dbReference type="Proteomes" id="UP000009073">
    <property type="component" value="Chromosome"/>
</dbReference>
<evidence type="ECO:0000256" key="1">
    <source>
        <dbReference type="ARBA" id="ARBA00000654"/>
    </source>
</evidence>
<dbReference type="PROSITE" id="PS00160">
    <property type="entry name" value="ALDOLASE_KDPG_KHG_2"/>
    <property type="match status" value="1"/>
</dbReference>
<dbReference type="STRING" id="595494.Tola_0229"/>
<dbReference type="PANTHER" id="PTHR30246:SF1">
    <property type="entry name" value="2-DEHYDRO-3-DEOXY-6-PHOSPHOGALACTONATE ALDOLASE-RELATED"/>
    <property type="match status" value="1"/>
</dbReference>
<dbReference type="NCBIfam" id="NF004325">
    <property type="entry name" value="PRK05718.1"/>
    <property type="match status" value="1"/>
</dbReference>
<evidence type="ECO:0000256" key="4">
    <source>
        <dbReference type="ARBA" id="ARBA00011233"/>
    </source>
</evidence>
<dbReference type="Gene3D" id="3.20.20.70">
    <property type="entry name" value="Aldolase class I"/>
    <property type="match status" value="1"/>
</dbReference>
<reference evidence="9 10" key="2">
    <citation type="journal article" date="2011" name="Stand. Genomic Sci.">
        <title>Complete genome sequence of Tolumonas auensis type strain (TA 4).</title>
        <authorList>
            <person name="Chertkov O."/>
            <person name="Copeland A."/>
            <person name="Lucas S."/>
            <person name="Lapidus A."/>
            <person name="Berry K.W."/>
            <person name="Detter J.C."/>
            <person name="Del Rio T.G."/>
            <person name="Hammon N."/>
            <person name="Dalin E."/>
            <person name="Tice H."/>
            <person name="Pitluck S."/>
            <person name="Richardson P."/>
            <person name="Bruce D."/>
            <person name="Goodwin L."/>
            <person name="Han C."/>
            <person name="Tapia R."/>
            <person name="Saunders E."/>
            <person name="Schmutz J."/>
            <person name="Brettin T."/>
            <person name="Larimer F."/>
            <person name="Land M."/>
            <person name="Hauser L."/>
            <person name="Spring S."/>
            <person name="Rohde M."/>
            <person name="Kyrpides N.C."/>
            <person name="Ivanova N."/>
            <person name="Goker M."/>
            <person name="Beller H.R."/>
            <person name="Klenk H.P."/>
            <person name="Woyke T."/>
        </authorList>
    </citation>
    <scope>NUCLEOTIDE SEQUENCE [LARGE SCALE GENOMIC DNA]</scope>
    <source>
        <strain evidence="10">DSM 9187 / TA4</strain>
    </source>
</reference>
<keyword evidence="10" id="KW-1185">Reference proteome</keyword>
<dbReference type="PROSITE" id="PS00159">
    <property type="entry name" value="ALDOLASE_KDPG_KHG_1"/>
    <property type="match status" value="1"/>
</dbReference>
<dbReference type="EC" id="4.1.2.14" evidence="5"/>
<gene>
    <name evidence="9" type="ordered locus">Tola_0229</name>
</gene>
<dbReference type="InterPro" id="IPR031337">
    <property type="entry name" value="KDPG/KHG_AS_1"/>
</dbReference>
<comment type="catalytic activity">
    <reaction evidence="1">
        <text>2-dehydro-3-deoxy-6-phospho-D-gluconate = D-glyceraldehyde 3-phosphate + pyruvate</text>
        <dbReference type="Rhea" id="RHEA:17089"/>
        <dbReference type="ChEBI" id="CHEBI:15361"/>
        <dbReference type="ChEBI" id="CHEBI:57569"/>
        <dbReference type="ChEBI" id="CHEBI:59776"/>
        <dbReference type="EC" id="4.1.2.14"/>
    </reaction>
</comment>
<dbReference type="EMBL" id="CP001616">
    <property type="protein sequence ID" value="ACQ91859.1"/>
    <property type="molecule type" value="Genomic_DNA"/>
</dbReference>
<evidence type="ECO:0000313" key="9">
    <source>
        <dbReference type="EMBL" id="ACQ91859.1"/>
    </source>
</evidence>
<dbReference type="InterPro" id="IPR013785">
    <property type="entry name" value="Aldolase_TIM"/>
</dbReference>
<dbReference type="AlphaFoldDB" id="C4L8I9"/>
<dbReference type="RefSeq" id="WP_012728458.1">
    <property type="nucleotide sequence ID" value="NC_012691.1"/>
</dbReference>
<dbReference type="CDD" id="cd00452">
    <property type="entry name" value="KDPG_aldolase"/>
    <property type="match status" value="1"/>
</dbReference>
<dbReference type="HOGENOM" id="CLU_077795_1_1_6"/>